<dbReference type="CDD" id="cd00293">
    <property type="entry name" value="USP-like"/>
    <property type="match status" value="1"/>
</dbReference>
<keyword evidence="5" id="KW-1185">Reference proteome</keyword>
<dbReference type="PANTHER" id="PTHR46268">
    <property type="entry name" value="STRESS RESPONSE PROTEIN NHAX"/>
    <property type="match status" value="1"/>
</dbReference>
<dbReference type="InterPro" id="IPR006015">
    <property type="entry name" value="Universal_stress_UspA"/>
</dbReference>
<dbReference type="Pfam" id="PF00582">
    <property type="entry name" value="Usp"/>
    <property type="match status" value="1"/>
</dbReference>
<accession>A0A0J6VSJ8</accession>
<feature type="domain" description="UspA" evidence="3">
    <location>
        <begin position="4"/>
        <end position="146"/>
    </location>
</feature>
<dbReference type="SMR" id="A0A0J6VSJ8"/>
<sequence>MTKYSTIVVGTDGSETSLRAVDKAAALAAESDARLIIASAYTPARHDGGAPEPDQPRGDEYRIQGDAPVYGLLNDAADRARKAGAHNVEQRAVKGVPADALVDLADEVGADLLVVGSVGMRSVVGRLVGSVPKIVKRRAHTEVLVVDTD</sequence>
<dbReference type="EMBL" id="JYNX01000064">
    <property type="protein sequence ID" value="KMO72457.1"/>
    <property type="molecule type" value="Genomic_DNA"/>
</dbReference>
<dbReference type="OrthoDB" id="4420982at2"/>
<dbReference type="InterPro" id="IPR006016">
    <property type="entry name" value="UspA"/>
</dbReference>
<proteinExistence type="inferred from homology"/>
<dbReference type="RefSeq" id="WP_048420844.1">
    <property type="nucleotide sequence ID" value="NZ_JYNX01000064.1"/>
</dbReference>
<evidence type="ECO:0000256" key="1">
    <source>
        <dbReference type="ARBA" id="ARBA00008791"/>
    </source>
</evidence>
<dbReference type="InterPro" id="IPR014729">
    <property type="entry name" value="Rossmann-like_a/b/a_fold"/>
</dbReference>
<comment type="caution">
    <text evidence="4">The sequence shown here is derived from an EMBL/GenBank/DDBJ whole genome shotgun (WGS) entry which is preliminary data.</text>
</comment>
<dbReference type="PANTHER" id="PTHR46268:SF6">
    <property type="entry name" value="UNIVERSAL STRESS PROTEIN UP12"/>
    <property type="match status" value="1"/>
</dbReference>
<protein>
    <submittedName>
        <fullName evidence="4">Universal stress protein</fullName>
    </submittedName>
</protein>
<evidence type="ECO:0000256" key="2">
    <source>
        <dbReference type="SAM" id="MobiDB-lite"/>
    </source>
</evidence>
<dbReference type="SUPFAM" id="SSF52402">
    <property type="entry name" value="Adenine nucleotide alpha hydrolases-like"/>
    <property type="match status" value="1"/>
</dbReference>
<evidence type="ECO:0000313" key="4">
    <source>
        <dbReference type="EMBL" id="KMO72457.1"/>
    </source>
</evidence>
<evidence type="ECO:0000259" key="3">
    <source>
        <dbReference type="Pfam" id="PF00582"/>
    </source>
</evidence>
<name>A0A0J6VSJ8_MYCCU</name>
<dbReference type="AlphaFoldDB" id="A0A0J6VSJ8"/>
<reference evidence="4 5" key="1">
    <citation type="journal article" date="2015" name="Genome Biol. Evol.">
        <title>Characterization of Three Mycobacterium spp. with Potential Use in Bioremediation by Genome Sequencing and Comparative Genomics.</title>
        <authorList>
            <person name="Das S."/>
            <person name="Pettersson B.M."/>
            <person name="Behra P.R."/>
            <person name="Ramesh M."/>
            <person name="Dasgupta S."/>
            <person name="Bhattacharya A."/>
            <person name="Kirsebom L.A."/>
        </authorList>
    </citation>
    <scope>NUCLEOTIDE SEQUENCE [LARGE SCALE GENOMIC DNA]</scope>
    <source>
        <strain evidence="4 5">DSM 44219</strain>
    </source>
</reference>
<feature type="region of interest" description="Disordered" evidence="2">
    <location>
        <begin position="42"/>
        <end position="62"/>
    </location>
</feature>
<organism evidence="4 5">
    <name type="scientific">Mycolicibacterium chubuense</name>
    <name type="common">Mycobacterium chubuense</name>
    <dbReference type="NCBI Taxonomy" id="1800"/>
    <lineage>
        <taxon>Bacteria</taxon>
        <taxon>Bacillati</taxon>
        <taxon>Actinomycetota</taxon>
        <taxon>Actinomycetes</taxon>
        <taxon>Mycobacteriales</taxon>
        <taxon>Mycobacteriaceae</taxon>
        <taxon>Mycolicibacterium</taxon>
    </lineage>
</organism>
<dbReference type="PRINTS" id="PR01438">
    <property type="entry name" value="UNVRSLSTRESS"/>
</dbReference>
<evidence type="ECO:0000313" key="5">
    <source>
        <dbReference type="Proteomes" id="UP000036176"/>
    </source>
</evidence>
<gene>
    <name evidence="4" type="ORF">MCHUDSM44219_04967</name>
</gene>
<dbReference type="Proteomes" id="UP000036176">
    <property type="component" value="Unassembled WGS sequence"/>
</dbReference>
<dbReference type="PATRIC" id="fig|1800.3.peg.4993"/>
<dbReference type="Gene3D" id="3.40.50.620">
    <property type="entry name" value="HUPs"/>
    <property type="match status" value="1"/>
</dbReference>
<comment type="similarity">
    <text evidence="1">Belongs to the universal stress protein A family.</text>
</comment>
<feature type="compositionally biased region" description="Basic and acidic residues" evidence="2">
    <location>
        <begin position="44"/>
        <end position="62"/>
    </location>
</feature>